<keyword evidence="2" id="KW-1185">Reference proteome</keyword>
<proteinExistence type="predicted"/>
<reference evidence="1 2" key="1">
    <citation type="journal article" date="2022" name="G3 (Bethesda)">
        <title>Whole-genome sequence and methylome profiling of the almond [Prunus dulcis (Mill.) D.A. Webb] cultivar 'Nonpareil'.</title>
        <authorList>
            <person name="D'Amico-Willman K.M."/>
            <person name="Ouma W.Z."/>
            <person name="Meulia T."/>
            <person name="Sideli G.M."/>
            <person name="Gradziel T.M."/>
            <person name="Fresnedo-Ramirez J."/>
        </authorList>
    </citation>
    <scope>NUCLEOTIDE SEQUENCE [LARGE SCALE GENOMIC DNA]</scope>
    <source>
        <strain evidence="1">Clone GOH B32 T37-40</strain>
    </source>
</reference>
<dbReference type="Proteomes" id="UP001054821">
    <property type="component" value="Chromosome 8"/>
</dbReference>
<evidence type="ECO:0000313" key="1">
    <source>
        <dbReference type="EMBL" id="KAI5314150.1"/>
    </source>
</evidence>
<dbReference type="EMBL" id="JAJFAZ020000008">
    <property type="protein sequence ID" value="KAI5314150.1"/>
    <property type="molecule type" value="Genomic_DNA"/>
</dbReference>
<accession>A0AAD4UWI3</accession>
<protein>
    <submittedName>
        <fullName evidence="1">Uncharacterized protein</fullName>
    </submittedName>
</protein>
<sequence length="98" mass="10849">MGWKILGEWLGLGQIVKEFLGWGRCWWELVVGMEEIWGGACDLGNWGREVGKMALGVEVDKVCSKSLKLLAPPNPLHSCQKVIGRGIYLPRALVLSTL</sequence>
<dbReference type="AlphaFoldDB" id="A0AAD4UWI3"/>
<gene>
    <name evidence="1" type="ORF">L3X38_043326</name>
</gene>
<organism evidence="1 2">
    <name type="scientific">Prunus dulcis</name>
    <name type="common">Almond</name>
    <name type="synonym">Amygdalus dulcis</name>
    <dbReference type="NCBI Taxonomy" id="3755"/>
    <lineage>
        <taxon>Eukaryota</taxon>
        <taxon>Viridiplantae</taxon>
        <taxon>Streptophyta</taxon>
        <taxon>Embryophyta</taxon>
        <taxon>Tracheophyta</taxon>
        <taxon>Spermatophyta</taxon>
        <taxon>Magnoliopsida</taxon>
        <taxon>eudicotyledons</taxon>
        <taxon>Gunneridae</taxon>
        <taxon>Pentapetalae</taxon>
        <taxon>rosids</taxon>
        <taxon>fabids</taxon>
        <taxon>Rosales</taxon>
        <taxon>Rosaceae</taxon>
        <taxon>Amygdaloideae</taxon>
        <taxon>Amygdaleae</taxon>
        <taxon>Prunus</taxon>
    </lineage>
</organism>
<name>A0AAD4UWI3_PRUDU</name>
<comment type="caution">
    <text evidence="1">The sequence shown here is derived from an EMBL/GenBank/DDBJ whole genome shotgun (WGS) entry which is preliminary data.</text>
</comment>
<evidence type="ECO:0000313" key="2">
    <source>
        <dbReference type="Proteomes" id="UP001054821"/>
    </source>
</evidence>